<dbReference type="SUPFAM" id="SSF58038">
    <property type="entry name" value="SNARE fusion complex"/>
    <property type="match status" value="1"/>
</dbReference>
<dbReference type="FunFam" id="3.30.70.260:FF:000053">
    <property type="entry name" value="Ribose-5-phosphate isomerase, putative"/>
    <property type="match status" value="1"/>
</dbReference>
<dbReference type="Gene3D" id="1.20.5.110">
    <property type="match status" value="1"/>
</dbReference>
<dbReference type="PANTHER" id="PTHR11934:SF0">
    <property type="entry name" value="RIBOSE-5-PHOSPHATE ISOMERASE"/>
    <property type="match status" value="1"/>
</dbReference>
<evidence type="ECO:0000256" key="9">
    <source>
        <dbReference type="ARBA" id="ARBA00022927"/>
    </source>
</evidence>
<evidence type="ECO:0000256" key="5">
    <source>
        <dbReference type="ARBA" id="ARBA00011959"/>
    </source>
</evidence>
<dbReference type="PROSITE" id="PS50859">
    <property type="entry name" value="LONGIN"/>
    <property type="match status" value="1"/>
</dbReference>
<dbReference type="UniPathway" id="UPA00115">
    <property type="reaction ID" value="UER00412"/>
</dbReference>
<feature type="domain" description="Longin" evidence="18">
    <location>
        <begin position="4"/>
        <end position="87"/>
    </location>
</feature>
<dbReference type="GO" id="GO:0015031">
    <property type="term" value="P:protein transport"/>
    <property type="evidence" value="ECO:0007669"/>
    <property type="project" value="UniProtKB-KW"/>
</dbReference>
<evidence type="ECO:0000256" key="12">
    <source>
        <dbReference type="ARBA" id="ARBA00023235"/>
    </source>
</evidence>
<dbReference type="CDD" id="cd14824">
    <property type="entry name" value="Longin"/>
    <property type="match status" value="1"/>
</dbReference>
<evidence type="ECO:0000256" key="3">
    <source>
        <dbReference type="ARBA" id="ARBA00008025"/>
    </source>
</evidence>
<dbReference type="InterPro" id="IPR010908">
    <property type="entry name" value="Longin_dom"/>
</dbReference>
<evidence type="ECO:0000256" key="15">
    <source>
        <dbReference type="ARBA" id="ARBA00032273"/>
    </source>
</evidence>
<dbReference type="GO" id="GO:0004751">
    <property type="term" value="F:ribose-5-phosphate isomerase activity"/>
    <property type="evidence" value="ECO:0007669"/>
    <property type="project" value="UniProtKB-EC"/>
</dbReference>
<dbReference type="EC" id="5.3.1.6" evidence="5"/>
<keyword evidence="7" id="KW-0813">Transport</keyword>
<dbReference type="EMBL" id="SPRC01000036">
    <property type="protein sequence ID" value="TIB77277.1"/>
    <property type="molecule type" value="Genomic_DNA"/>
</dbReference>
<evidence type="ECO:0000313" key="21">
    <source>
        <dbReference type="Proteomes" id="UP000310685"/>
    </source>
</evidence>
<evidence type="ECO:0000256" key="7">
    <source>
        <dbReference type="ARBA" id="ARBA00022448"/>
    </source>
</evidence>
<dbReference type="Proteomes" id="UP000310685">
    <property type="component" value="Unassembled WGS sequence"/>
</dbReference>
<evidence type="ECO:0000256" key="11">
    <source>
        <dbReference type="ARBA" id="ARBA00023136"/>
    </source>
</evidence>
<evidence type="ECO:0000313" key="20">
    <source>
        <dbReference type="EMBL" id="TIB77277.1"/>
    </source>
</evidence>
<evidence type="ECO:0000256" key="4">
    <source>
        <dbReference type="ARBA" id="ARBA00008088"/>
    </source>
</evidence>
<dbReference type="Pfam" id="PF00957">
    <property type="entry name" value="Synaptobrevin"/>
    <property type="match status" value="1"/>
</dbReference>
<comment type="catalytic activity">
    <reaction evidence="1">
        <text>aldehydo-D-ribose 5-phosphate = D-ribulose 5-phosphate</text>
        <dbReference type="Rhea" id="RHEA:14657"/>
        <dbReference type="ChEBI" id="CHEBI:58121"/>
        <dbReference type="ChEBI" id="CHEBI:58273"/>
        <dbReference type="EC" id="5.3.1.6"/>
    </reaction>
</comment>
<accession>A0A4T0M3Y5</accession>
<dbReference type="Pfam" id="PF13774">
    <property type="entry name" value="Longin"/>
    <property type="match status" value="1"/>
</dbReference>
<dbReference type="GO" id="GO:0009052">
    <property type="term" value="P:pentose-phosphate shunt, non-oxidative branch"/>
    <property type="evidence" value="ECO:0007669"/>
    <property type="project" value="InterPro"/>
</dbReference>
<evidence type="ECO:0000259" key="19">
    <source>
        <dbReference type="PROSITE" id="PS50892"/>
    </source>
</evidence>
<dbReference type="SMART" id="SM01270">
    <property type="entry name" value="Longin"/>
    <property type="match status" value="1"/>
</dbReference>
<name>A0A4T0M3Y5_9BASI</name>
<comment type="subcellular location">
    <subcellularLocation>
        <location evidence="16">Endomembrane system</location>
        <topology evidence="16">Single-pass type IV membrane protein</topology>
    </subcellularLocation>
</comment>
<dbReference type="PANTHER" id="PTHR11934">
    <property type="entry name" value="RIBOSE-5-PHOSPHATE ISOMERASE"/>
    <property type="match status" value="1"/>
</dbReference>
<dbReference type="AlphaFoldDB" id="A0A4T0M3Y5"/>
<dbReference type="GO" id="GO:0006014">
    <property type="term" value="P:D-ribose metabolic process"/>
    <property type="evidence" value="ECO:0007669"/>
    <property type="project" value="TreeGrafter"/>
</dbReference>
<evidence type="ECO:0000259" key="18">
    <source>
        <dbReference type="PROSITE" id="PS50859"/>
    </source>
</evidence>
<comment type="pathway">
    <text evidence="2">Carbohydrate degradation; pentose phosphate pathway; D-ribose 5-phosphate from D-ribulose 5-phosphate (non-oxidative stage): step 1/1.</text>
</comment>
<keyword evidence="9" id="KW-0653">Protein transport</keyword>
<evidence type="ECO:0000256" key="6">
    <source>
        <dbReference type="ARBA" id="ARBA00019150"/>
    </source>
</evidence>
<proteinExistence type="inferred from homology"/>
<feature type="domain" description="V-SNARE coiled-coil homology" evidence="19">
    <location>
        <begin position="116"/>
        <end position="176"/>
    </location>
</feature>
<keyword evidence="12 20" id="KW-0413">Isomerase</keyword>
<dbReference type="InterPro" id="IPR011012">
    <property type="entry name" value="Longin-like_dom_sf"/>
</dbReference>
<dbReference type="GO" id="GO:0012505">
    <property type="term" value="C:endomembrane system"/>
    <property type="evidence" value="ECO:0007669"/>
    <property type="project" value="UniProtKB-SubCell"/>
</dbReference>
<protein>
    <recommendedName>
        <fullName evidence="6">Ribose-5-phosphate isomerase</fullName>
        <ecNumber evidence="5">5.3.1.6</ecNumber>
    </recommendedName>
    <alternativeName>
        <fullName evidence="15">D-ribose-5-phosphate ketol-isomerase</fullName>
    </alternativeName>
    <alternativeName>
        <fullName evidence="14">Phosphoriboisomerase</fullName>
    </alternativeName>
    <alternativeName>
        <fullName evidence="13">Synaptobrevin homolog YKT6</fullName>
    </alternativeName>
</protein>
<dbReference type="InterPro" id="IPR042855">
    <property type="entry name" value="V_SNARE_CC"/>
</dbReference>
<evidence type="ECO:0000256" key="2">
    <source>
        <dbReference type="ARBA" id="ARBA00004988"/>
    </source>
</evidence>
<evidence type="ECO:0000256" key="14">
    <source>
        <dbReference type="ARBA" id="ARBA00029734"/>
    </source>
</evidence>
<dbReference type="SUPFAM" id="SSF100950">
    <property type="entry name" value="NagB/RpiA/CoA transferase-like"/>
    <property type="match status" value="1"/>
</dbReference>
<dbReference type="Gene3D" id="3.30.70.260">
    <property type="match status" value="1"/>
</dbReference>
<gene>
    <name evidence="20" type="ORF">E3Q22_03139</name>
</gene>
<dbReference type="PRINTS" id="PR00219">
    <property type="entry name" value="SYNAPTOBREVN"/>
</dbReference>
<dbReference type="GO" id="GO:0005737">
    <property type="term" value="C:cytoplasm"/>
    <property type="evidence" value="ECO:0007669"/>
    <property type="project" value="TreeGrafter"/>
</dbReference>
<dbReference type="HAMAP" id="MF_00170">
    <property type="entry name" value="Rib_5P_isom_A"/>
    <property type="match status" value="1"/>
</dbReference>
<organism evidence="20 21">
    <name type="scientific">Wallemia mellicola</name>
    <dbReference type="NCBI Taxonomy" id="1708541"/>
    <lineage>
        <taxon>Eukaryota</taxon>
        <taxon>Fungi</taxon>
        <taxon>Dikarya</taxon>
        <taxon>Basidiomycota</taxon>
        <taxon>Wallemiomycotina</taxon>
        <taxon>Wallemiomycetes</taxon>
        <taxon>Wallemiales</taxon>
        <taxon>Wallemiaceae</taxon>
        <taxon>Wallemia</taxon>
    </lineage>
</organism>
<dbReference type="Gene3D" id="3.40.50.1360">
    <property type="match status" value="1"/>
</dbReference>
<evidence type="ECO:0000256" key="1">
    <source>
        <dbReference type="ARBA" id="ARBA00001713"/>
    </source>
</evidence>
<dbReference type="PROSITE" id="PS50892">
    <property type="entry name" value="V_SNARE"/>
    <property type="match status" value="1"/>
</dbReference>
<dbReference type="FunFam" id="3.40.50.1360:FF:000014">
    <property type="entry name" value="Ribose 5-phosphate isomerase"/>
    <property type="match status" value="1"/>
</dbReference>
<dbReference type="GO" id="GO:0016192">
    <property type="term" value="P:vesicle-mediated transport"/>
    <property type="evidence" value="ECO:0007669"/>
    <property type="project" value="InterPro"/>
</dbReference>
<keyword evidence="11" id="KW-0472">Membrane</keyword>
<dbReference type="Pfam" id="PF06026">
    <property type="entry name" value="Rib_5-P_isom_A"/>
    <property type="match status" value="1"/>
</dbReference>
<reference evidence="20 21" key="1">
    <citation type="submission" date="2019-03" db="EMBL/GenBank/DDBJ databases">
        <title>Sequencing 25 genomes of Wallemia mellicola.</title>
        <authorList>
            <person name="Gostincar C."/>
        </authorList>
    </citation>
    <scope>NUCLEOTIDE SEQUENCE [LARGE SCALE GENOMIC DNA]</scope>
    <source>
        <strain evidence="20 21">EXF-6152</strain>
    </source>
</reference>
<comment type="caution">
    <text evidence="20">The sequence shown here is derived from an EMBL/GenBank/DDBJ whole genome shotgun (WGS) entry which is preliminary data.</text>
</comment>
<dbReference type="SUPFAM" id="SSF64356">
    <property type="entry name" value="SNARE-like"/>
    <property type="match status" value="1"/>
</dbReference>
<sequence length="473" mass="52358">MMMLVYSLVGQNNSIRNEYNASTRDYSQIVEQVMEKIPPNNSKLTFKYKDININYLSDNGIVYLVISQDSVSRAVAFKYLLDLQQKFTSVEDSDVDFTDTIKDLLESYNTQPPEDQLGKTQNELNQVKDVMIQNMESIIDRGDRIDNLVDRTNEMSSQAFAFRKKSTMLRRQMWYKNKKIQLLTAFVGLVTYPRSIVSNPSSSYYTSSTDYKPIKLSPLNLANLPKLAPTEEGKRLAAYAAVDANISDSSKVIGIGSGSTVPYVVERIVQQGAALNEERVFIPTGFQSKELIVKNNLVLGDVDQYPTIDVTIDGADEVDNNLNAVKGGGACHLREKVLAEAAKIFVIVADERKNSKLLGTSWTQGVPIEVAPFAYAKVLKNVAKLGSTKPALRMGIKKAGPVVTDNGNFLIDAPFGESYYRDPKELLMRIKMLTGVVEVGLFCGMAKAAYFGYSNGSVLIRSADGTISEQSSI</sequence>
<dbReference type="InterPro" id="IPR004788">
    <property type="entry name" value="Ribose5P_isomerase_type_A"/>
</dbReference>
<dbReference type="GO" id="GO:0016020">
    <property type="term" value="C:membrane"/>
    <property type="evidence" value="ECO:0007669"/>
    <property type="project" value="InterPro"/>
</dbReference>
<dbReference type="Gene3D" id="3.30.450.50">
    <property type="entry name" value="Longin domain"/>
    <property type="match status" value="1"/>
</dbReference>
<evidence type="ECO:0000256" key="17">
    <source>
        <dbReference type="PROSITE-ProRule" id="PRU00290"/>
    </source>
</evidence>
<dbReference type="InterPro" id="IPR020672">
    <property type="entry name" value="Ribose5P_isomerase_typA_subgr"/>
</dbReference>
<dbReference type="CDD" id="cd15843">
    <property type="entry name" value="R-SNARE"/>
    <property type="match status" value="1"/>
</dbReference>
<evidence type="ECO:0000256" key="13">
    <source>
        <dbReference type="ARBA" id="ARBA00026133"/>
    </source>
</evidence>
<comment type="similarity">
    <text evidence="4">Belongs to the ribose 5-phosphate isomerase family.</text>
</comment>
<dbReference type="InterPro" id="IPR037171">
    <property type="entry name" value="NagB/RpiA_transferase-like"/>
</dbReference>
<evidence type="ECO:0000256" key="8">
    <source>
        <dbReference type="ARBA" id="ARBA00022692"/>
    </source>
</evidence>
<evidence type="ECO:0000256" key="10">
    <source>
        <dbReference type="ARBA" id="ARBA00022989"/>
    </source>
</evidence>
<comment type="similarity">
    <text evidence="3">Belongs to the synaptobrevin family.</text>
</comment>
<keyword evidence="10" id="KW-1133">Transmembrane helix</keyword>
<dbReference type="InterPro" id="IPR001388">
    <property type="entry name" value="Synaptobrevin-like"/>
</dbReference>
<dbReference type="FunFam" id="1.20.5.110:FF:000004">
    <property type="entry name" value="Vesicle-associated membrane protein 7"/>
    <property type="match status" value="1"/>
</dbReference>
<keyword evidence="17" id="KW-0175">Coiled coil</keyword>
<dbReference type="NCBIfam" id="TIGR00021">
    <property type="entry name" value="rpiA"/>
    <property type="match status" value="1"/>
</dbReference>
<dbReference type="SUPFAM" id="SSF75445">
    <property type="entry name" value="D-ribose-5-phosphate isomerase (RpiA), lid domain"/>
    <property type="match status" value="1"/>
</dbReference>
<evidence type="ECO:0000256" key="16">
    <source>
        <dbReference type="ARBA" id="ARBA00046280"/>
    </source>
</evidence>
<dbReference type="CDD" id="cd01398">
    <property type="entry name" value="RPI_A"/>
    <property type="match status" value="1"/>
</dbReference>
<keyword evidence="8" id="KW-0812">Transmembrane</keyword>